<organism evidence="1 2">
    <name type="scientific">Mycena belliarum</name>
    <dbReference type="NCBI Taxonomy" id="1033014"/>
    <lineage>
        <taxon>Eukaryota</taxon>
        <taxon>Fungi</taxon>
        <taxon>Dikarya</taxon>
        <taxon>Basidiomycota</taxon>
        <taxon>Agaricomycotina</taxon>
        <taxon>Agaricomycetes</taxon>
        <taxon>Agaricomycetidae</taxon>
        <taxon>Agaricales</taxon>
        <taxon>Marasmiineae</taxon>
        <taxon>Mycenaceae</taxon>
        <taxon>Mycena</taxon>
    </lineage>
</organism>
<protein>
    <submittedName>
        <fullName evidence="1">Uncharacterized protein</fullName>
    </submittedName>
</protein>
<dbReference type="EMBL" id="JARJCN010000057">
    <property type="protein sequence ID" value="KAJ7079987.1"/>
    <property type="molecule type" value="Genomic_DNA"/>
</dbReference>
<reference evidence="1" key="1">
    <citation type="submission" date="2023-03" db="EMBL/GenBank/DDBJ databases">
        <title>Massive genome expansion in bonnet fungi (Mycena s.s.) driven by repeated elements and novel gene families across ecological guilds.</title>
        <authorList>
            <consortium name="Lawrence Berkeley National Laboratory"/>
            <person name="Harder C.B."/>
            <person name="Miyauchi S."/>
            <person name="Viragh M."/>
            <person name="Kuo A."/>
            <person name="Thoen E."/>
            <person name="Andreopoulos B."/>
            <person name="Lu D."/>
            <person name="Skrede I."/>
            <person name="Drula E."/>
            <person name="Henrissat B."/>
            <person name="Morin E."/>
            <person name="Kohler A."/>
            <person name="Barry K."/>
            <person name="LaButti K."/>
            <person name="Morin E."/>
            <person name="Salamov A."/>
            <person name="Lipzen A."/>
            <person name="Mereny Z."/>
            <person name="Hegedus B."/>
            <person name="Baldrian P."/>
            <person name="Stursova M."/>
            <person name="Weitz H."/>
            <person name="Taylor A."/>
            <person name="Grigoriev I.V."/>
            <person name="Nagy L.G."/>
            <person name="Martin F."/>
            <person name="Kauserud H."/>
        </authorList>
    </citation>
    <scope>NUCLEOTIDE SEQUENCE</scope>
    <source>
        <strain evidence="1">CBHHK173m</strain>
    </source>
</reference>
<dbReference type="AlphaFoldDB" id="A0AAD6XQ52"/>
<name>A0AAD6XQ52_9AGAR</name>
<proteinExistence type="predicted"/>
<keyword evidence="2" id="KW-1185">Reference proteome</keyword>
<gene>
    <name evidence="1" type="ORF">B0H15DRAFT_762330</name>
</gene>
<accession>A0AAD6XQ52</accession>
<dbReference type="Proteomes" id="UP001222325">
    <property type="component" value="Unassembled WGS sequence"/>
</dbReference>
<feature type="non-terminal residue" evidence="1">
    <location>
        <position position="237"/>
    </location>
</feature>
<sequence>NQESRLRCMTGRSYYRWILSLVSRNPLKIVYTPGHSDEVSIPARMNLEADHYASSAQRYIADVPAAPIPTFFMDEFTFYTTADGWIESSIRHYTDKSQISSASTTLGDGHQQRMTLALYDSKSPPEFPYTHAYSAYSAVVQLYARSGQLPVADLLYSRAKMADPQCRNGCDAVEDQHHIFVMCTRYAEWRSSAAQETLTRTNNKLGEKGIEEADRVGLLTIAKSLFTDNIDIWPLHY</sequence>
<comment type="caution">
    <text evidence="1">The sequence shown here is derived from an EMBL/GenBank/DDBJ whole genome shotgun (WGS) entry which is preliminary data.</text>
</comment>
<evidence type="ECO:0000313" key="2">
    <source>
        <dbReference type="Proteomes" id="UP001222325"/>
    </source>
</evidence>
<feature type="non-terminal residue" evidence="1">
    <location>
        <position position="1"/>
    </location>
</feature>
<evidence type="ECO:0000313" key="1">
    <source>
        <dbReference type="EMBL" id="KAJ7079987.1"/>
    </source>
</evidence>